<dbReference type="Pfam" id="PF01409">
    <property type="entry name" value="tRNA-synt_2d"/>
    <property type="match status" value="1"/>
</dbReference>
<evidence type="ECO:0000256" key="9">
    <source>
        <dbReference type="ARBA" id="ARBA00022842"/>
    </source>
</evidence>
<keyword evidence="5 13" id="KW-0436">Ligase</keyword>
<dbReference type="GO" id="GO:0046872">
    <property type="term" value="F:metal ion binding"/>
    <property type="evidence" value="ECO:0007669"/>
    <property type="project" value="UniProtKB-KW"/>
</dbReference>
<dbReference type="OMA" id="HQNDEIS"/>
<dbReference type="PANTHER" id="PTHR11538">
    <property type="entry name" value="PHENYLALANYL-TRNA SYNTHETASE"/>
    <property type="match status" value="1"/>
</dbReference>
<name>A0A023B7K5_GRENI</name>
<dbReference type="GeneID" id="22912535"/>
<feature type="domain" description="Aminoacyl-transfer RNA synthetases class-II family profile" evidence="12">
    <location>
        <begin position="378"/>
        <end position="509"/>
    </location>
</feature>
<organism evidence="13 14">
    <name type="scientific">Gregarina niphandrodes</name>
    <name type="common">Septate eugregarine</name>
    <dbReference type="NCBI Taxonomy" id="110365"/>
    <lineage>
        <taxon>Eukaryota</taxon>
        <taxon>Sar</taxon>
        <taxon>Alveolata</taxon>
        <taxon>Apicomplexa</taxon>
        <taxon>Conoidasida</taxon>
        <taxon>Gregarinasina</taxon>
        <taxon>Eugregarinorida</taxon>
        <taxon>Gregarinidae</taxon>
        <taxon>Gregarina</taxon>
    </lineage>
</organism>
<keyword evidence="11" id="KW-0030">Aminoacyl-tRNA synthetase</keyword>
<dbReference type="Gene3D" id="3.30.930.10">
    <property type="entry name" value="Bira Bifunctional Protein, Domain 2"/>
    <property type="match status" value="1"/>
</dbReference>
<keyword evidence="10" id="KW-0648">Protein biosynthesis</keyword>
<dbReference type="eggNOG" id="KOG2784">
    <property type="taxonomic scope" value="Eukaryota"/>
</dbReference>
<dbReference type="AlphaFoldDB" id="A0A023B7K5"/>
<dbReference type="PROSITE" id="PS50862">
    <property type="entry name" value="AA_TRNA_LIGASE_II"/>
    <property type="match status" value="1"/>
</dbReference>
<dbReference type="OrthoDB" id="238316at2759"/>
<dbReference type="Gene3D" id="1.10.10.2330">
    <property type="match status" value="1"/>
</dbReference>
<dbReference type="NCBIfam" id="TIGR00468">
    <property type="entry name" value="pheS"/>
    <property type="match status" value="1"/>
</dbReference>
<proteinExistence type="inferred from homology"/>
<evidence type="ECO:0000256" key="1">
    <source>
        <dbReference type="ARBA" id="ARBA00004496"/>
    </source>
</evidence>
<reference evidence="13" key="1">
    <citation type="submission" date="2013-12" db="EMBL/GenBank/DDBJ databases">
        <authorList>
            <person name="Omoto C.K."/>
            <person name="Sibley D."/>
            <person name="Venepally P."/>
            <person name="Hadjithomas M."/>
            <person name="Karamycheva S."/>
            <person name="Brunk B."/>
            <person name="Roos D."/>
            <person name="Caler E."/>
            <person name="Lorenzi H."/>
        </authorList>
    </citation>
    <scope>NUCLEOTIDE SEQUENCE</scope>
</reference>
<comment type="similarity">
    <text evidence="2">Belongs to the class-II aminoacyl-tRNA synthetase family. Phe-tRNA synthetase alpha subunit type 2 subfamily.</text>
</comment>
<keyword evidence="6" id="KW-0479">Metal-binding</keyword>
<dbReference type="EC" id="6.1.1.20" evidence="3"/>
<dbReference type="GO" id="GO:0000049">
    <property type="term" value="F:tRNA binding"/>
    <property type="evidence" value="ECO:0007669"/>
    <property type="project" value="InterPro"/>
</dbReference>
<dbReference type="InterPro" id="IPR040724">
    <property type="entry name" value="PheRS_DBD1"/>
</dbReference>
<dbReference type="RefSeq" id="XP_011130250.1">
    <property type="nucleotide sequence ID" value="XM_011131948.1"/>
</dbReference>
<sequence>MATKAEQQVALLKQLEQHFERQDNVNSNALASELNWEHSAVVGILKSLEMMGKIETEAQLHVEYALTEEGEEILREGSPEVRLMNMLPKQVDSIKEDPVLARGMAQCLKNKWAVKKGDLLEVMSMPLGDPLQTALQGVKSGAVPTDAAGLQKRKMVVKSSVTYFVPRPTALFSTELAKQLVDLDRSILQTGEWRGAEFKPYNFNAAGIAPCFGSIHPLIKTMNMFRQILQQMNFEEMDTRRWVESSFWNFDALFQPQTHPVRDAHDTFFLKHPARSMDVAEQVALHEQLVSEGKALDGPRALDNISEATHLMDQTYFERVKEIHESGDHESHGWQFPWDAEESYKLILRTHTTAVTSRILRHLAMEYQKNPDVKIDRRFFSIDRVFRNETLDATHLAEFHQIEGIVASTTASLSELMGIIKTFFAKIGINDVEFKPAYNPYTEPSMEIFGFHPTLNKWTEIGNSGVFRPEMLRPMGLPEDLVVLGWGLSLERPTMINYNVKDIRELIGPKAKLSVF</sequence>
<evidence type="ECO:0000256" key="4">
    <source>
        <dbReference type="ARBA" id="ARBA00022490"/>
    </source>
</evidence>
<evidence type="ECO:0000256" key="5">
    <source>
        <dbReference type="ARBA" id="ARBA00022598"/>
    </source>
</evidence>
<dbReference type="Proteomes" id="UP000019763">
    <property type="component" value="Unassembled WGS sequence"/>
</dbReference>
<keyword evidence="7" id="KW-0547">Nucleotide-binding</keyword>
<keyword evidence="8" id="KW-0067">ATP-binding</keyword>
<keyword evidence="9" id="KW-0460">Magnesium</keyword>
<accession>A0A023B7K5</accession>
<dbReference type="SUPFAM" id="SSF55681">
    <property type="entry name" value="Class II aaRS and biotin synthetases"/>
    <property type="match status" value="1"/>
</dbReference>
<evidence type="ECO:0000256" key="11">
    <source>
        <dbReference type="ARBA" id="ARBA00023146"/>
    </source>
</evidence>
<dbReference type="VEuPathDB" id="CryptoDB:GNI_068920"/>
<keyword evidence="4" id="KW-0963">Cytoplasm</keyword>
<dbReference type="Gene3D" id="1.10.10.2320">
    <property type="match status" value="1"/>
</dbReference>
<comment type="subcellular location">
    <subcellularLocation>
        <location evidence="1">Cytoplasm</location>
    </subcellularLocation>
</comment>
<dbReference type="InterPro" id="IPR045864">
    <property type="entry name" value="aa-tRNA-synth_II/BPL/LPL"/>
</dbReference>
<evidence type="ECO:0000256" key="7">
    <source>
        <dbReference type="ARBA" id="ARBA00022741"/>
    </source>
</evidence>
<dbReference type="InterPro" id="IPR006195">
    <property type="entry name" value="aa-tRNA-synth_II"/>
</dbReference>
<dbReference type="SUPFAM" id="SSF46785">
    <property type="entry name" value="Winged helix' DNA-binding domain"/>
    <property type="match status" value="1"/>
</dbReference>
<dbReference type="GO" id="GO:0004826">
    <property type="term" value="F:phenylalanine-tRNA ligase activity"/>
    <property type="evidence" value="ECO:0007669"/>
    <property type="project" value="UniProtKB-EC"/>
</dbReference>
<comment type="caution">
    <text evidence="13">The sequence shown here is derived from an EMBL/GenBank/DDBJ whole genome shotgun (WGS) entry which is preliminary data.</text>
</comment>
<dbReference type="Pfam" id="PF18552">
    <property type="entry name" value="PheRS_DBD1"/>
    <property type="match status" value="1"/>
</dbReference>
<dbReference type="GO" id="GO:0009328">
    <property type="term" value="C:phenylalanine-tRNA ligase complex"/>
    <property type="evidence" value="ECO:0007669"/>
    <property type="project" value="TreeGrafter"/>
</dbReference>
<dbReference type="InterPro" id="IPR002319">
    <property type="entry name" value="Phenylalanyl-tRNA_Synthase"/>
</dbReference>
<evidence type="ECO:0000313" key="13">
    <source>
        <dbReference type="EMBL" id="EZG67417.1"/>
    </source>
</evidence>
<evidence type="ECO:0000256" key="10">
    <source>
        <dbReference type="ARBA" id="ARBA00022917"/>
    </source>
</evidence>
<protein>
    <recommendedName>
        <fullName evidence="3">phenylalanine--tRNA ligase</fullName>
        <ecNumber evidence="3">6.1.1.20</ecNumber>
    </recommendedName>
</protein>
<dbReference type="GO" id="GO:0005829">
    <property type="term" value="C:cytosol"/>
    <property type="evidence" value="ECO:0007669"/>
    <property type="project" value="TreeGrafter"/>
</dbReference>
<gene>
    <name evidence="13" type="ORF">GNI_068920</name>
</gene>
<dbReference type="CDD" id="cd00496">
    <property type="entry name" value="PheRS_alpha_core"/>
    <property type="match status" value="1"/>
</dbReference>
<evidence type="ECO:0000256" key="3">
    <source>
        <dbReference type="ARBA" id="ARBA00012814"/>
    </source>
</evidence>
<dbReference type="PANTHER" id="PTHR11538:SF40">
    <property type="entry name" value="PHENYLALANINE--TRNA LIGASE ALPHA SUBUNIT"/>
    <property type="match status" value="1"/>
</dbReference>
<evidence type="ECO:0000256" key="8">
    <source>
        <dbReference type="ARBA" id="ARBA00022840"/>
    </source>
</evidence>
<evidence type="ECO:0000256" key="6">
    <source>
        <dbReference type="ARBA" id="ARBA00022723"/>
    </source>
</evidence>
<dbReference type="InterPro" id="IPR004529">
    <property type="entry name" value="Phe-tRNA-synth_IIc_asu"/>
</dbReference>
<evidence type="ECO:0000259" key="12">
    <source>
        <dbReference type="PROSITE" id="PS50862"/>
    </source>
</evidence>
<keyword evidence="14" id="KW-1185">Reference proteome</keyword>
<dbReference type="InterPro" id="IPR036390">
    <property type="entry name" value="WH_DNA-bd_sf"/>
</dbReference>
<evidence type="ECO:0000256" key="2">
    <source>
        <dbReference type="ARBA" id="ARBA00006703"/>
    </source>
</evidence>
<dbReference type="GO" id="GO:0006432">
    <property type="term" value="P:phenylalanyl-tRNA aminoacylation"/>
    <property type="evidence" value="ECO:0007669"/>
    <property type="project" value="InterPro"/>
</dbReference>
<evidence type="ECO:0000313" key="14">
    <source>
        <dbReference type="Proteomes" id="UP000019763"/>
    </source>
</evidence>
<dbReference type="GO" id="GO:0005524">
    <property type="term" value="F:ATP binding"/>
    <property type="evidence" value="ECO:0007669"/>
    <property type="project" value="UniProtKB-KW"/>
</dbReference>
<dbReference type="Gene3D" id="3.30.1370.240">
    <property type="match status" value="1"/>
</dbReference>
<dbReference type="EMBL" id="AFNH02000517">
    <property type="protein sequence ID" value="EZG67417.1"/>
    <property type="molecule type" value="Genomic_DNA"/>
</dbReference>